<dbReference type="SUPFAM" id="SSF53448">
    <property type="entry name" value="Nucleotide-diphospho-sugar transferases"/>
    <property type="match status" value="1"/>
</dbReference>
<dbReference type="OrthoDB" id="9794124at2"/>
<dbReference type="Proteomes" id="UP000272706">
    <property type="component" value="Unassembled WGS sequence"/>
</dbReference>
<dbReference type="GO" id="GO:0016758">
    <property type="term" value="F:hexosyltransferase activity"/>
    <property type="evidence" value="ECO:0007669"/>
    <property type="project" value="UniProtKB-ARBA"/>
</dbReference>
<dbReference type="AlphaFoldDB" id="A0A3A5KJ37"/>
<dbReference type="InterPro" id="IPR001173">
    <property type="entry name" value="Glyco_trans_2-like"/>
</dbReference>
<dbReference type="CDD" id="cd00761">
    <property type="entry name" value="Glyco_tranf_GTA_type"/>
    <property type="match status" value="1"/>
</dbReference>
<comment type="caution">
    <text evidence="3">The sequence shown here is derived from an EMBL/GenBank/DDBJ whole genome shotgun (WGS) entry which is preliminary data.</text>
</comment>
<feature type="region of interest" description="Disordered" evidence="1">
    <location>
        <begin position="366"/>
        <end position="396"/>
    </location>
</feature>
<proteinExistence type="predicted"/>
<feature type="domain" description="Glycosyltransferase 2-like" evidence="2">
    <location>
        <begin position="18"/>
        <end position="177"/>
    </location>
</feature>
<gene>
    <name evidence="3" type="ORF">D3227_26380</name>
</gene>
<dbReference type="Pfam" id="PF00535">
    <property type="entry name" value="Glycos_transf_2"/>
    <property type="match status" value="1"/>
</dbReference>
<dbReference type="PANTHER" id="PTHR22916:SF3">
    <property type="entry name" value="UDP-GLCNAC:BETAGAL BETA-1,3-N-ACETYLGLUCOSAMINYLTRANSFERASE-LIKE PROTEIN 1"/>
    <property type="match status" value="1"/>
</dbReference>
<evidence type="ECO:0000313" key="4">
    <source>
        <dbReference type="Proteomes" id="UP000272706"/>
    </source>
</evidence>
<dbReference type="PANTHER" id="PTHR22916">
    <property type="entry name" value="GLYCOSYLTRANSFERASE"/>
    <property type="match status" value="1"/>
</dbReference>
<dbReference type="EMBL" id="QZWZ01000025">
    <property type="protein sequence ID" value="RJT32711.1"/>
    <property type="molecule type" value="Genomic_DNA"/>
</dbReference>
<sequence>MAELPGNSQHSAHALVAVIIPAYNAEPFIERTLASVLAQSHRNIEVIVVDDGSTDGTASIVRRLADGDGRIKLLQQKNGGVASARNAGMRASKGTFMAPVDADDLWHPTKLEKQLRVFAAAGNDLGLVYTLYRTIDADDMVIMTPKRTHPNGWVFMQHLGQNFIGNGSSAMFRRDVLFEMGGYSSRLRESGAEGCEDFFVQQSIASKYRFGVVEEHLVGYRRTPGNMSADYVRMLISRRLVLESVLARCTEAVKPDLLDAMFRTDVEIAKLGLMTRRFAAVARHCTKMLWRSPVQFAKLVAAFAAIFLRKVKRALPQPESQDRSSEIGRNFWNYSIHEFADSDEHANHRVGLSNLAVMDEKLGPSGAYLTRPPEQGTLAMPNENTNSDSLLRPLET</sequence>
<keyword evidence="4" id="KW-1185">Reference proteome</keyword>
<name>A0A3A5KJ37_9HYPH</name>
<evidence type="ECO:0000256" key="1">
    <source>
        <dbReference type="SAM" id="MobiDB-lite"/>
    </source>
</evidence>
<dbReference type="InterPro" id="IPR029044">
    <property type="entry name" value="Nucleotide-diphossugar_trans"/>
</dbReference>
<reference evidence="3 4" key="1">
    <citation type="submission" date="2018-09" db="EMBL/GenBank/DDBJ databases">
        <title>Mesorhizobium carmichaelinearum sp. nov. isolated from Carmichaelinea spp. root nodules in New Zealand.</title>
        <authorList>
            <person name="De Meyer S.E."/>
        </authorList>
    </citation>
    <scope>NUCLEOTIDE SEQUENCE [LARGE SCALE GENOMIC DNA]</scope>
    <source>
        <strain evidence="3 4">ICMP19557</strain>
    </source>
</reference>
<evidence type="ECO:0000259" key="2">
    <source>
        <dbReference type="Pfam" id="PF00535"/>
    </source>
</evidence>
<organism evidence="3 4">
    <name type="scientific">Mesorhizobium waimense</name>
    <dbReference type="NCBI Taxonomy" id="1300307"/>
    <lineage>
        <taxon>Bacteria</taxon>
        <taxon>Pseudomonadati</taxon>
        <taxon>Pseudomonadota</taxon>
        <taxon>Alphaproteobacteria</taxon>
        <taxon>Hyphomicrobiales</taxon>
        <taxon>Phyllobacteriaceae</taxon>
        <taxon>Mesorhizobium</taxon>
    </lineage>
</organism>
<dbReference type="Gene3D" id="3.90.550.10">
    <property type="entry name" value="Spore Coat Polysaccharide Biosynthesis Protein SpsA, Chain A"/>
    <property type="match status" value="1"/>
</dbReference>
<protein>
    <submittedName>
        <fullName evidence="3">Glycosyltransferase family 2 protein</fullName>
    </submittedName>
</protein>
<dbReference type="RefSeq" id="WP_120017196.1">
    <property type="nucleotide sequence ID" value="NZ_QZWZ01000025.1"/>
</dbReference>
<accession>A0A3A5KJ37</accession>
<evidence type="ECO:0000313" key="3">
    <source>
        <dbReference type="EMBL" id="RJT32711.1"/>
    </source>
</evidence>
<keyword evidence="3" id="KW-0808">Transferase</keyword>